<keyword evidence="3" id="KW-1185">Reference proteome</keyword>
<dbReference type="AlphaFoldDB" id="A0A9Q1AX03"/>
<feature type="region of interest" description="Disordered" evidence="1">
    <location>
        <begin position="38"/>
        <end position="82"/>
    </location>
</feature>
<dbReference type="PANTHER" id="PTHR28398:SF1">
    <property type="entry name" value="SYNAPTONEMAL COMPLEX CENTRAL ELEMENT PROTEIN 2"/>
    <property type="match status" value="1"/>
</dbReference>
<dbReference type="PANTHER" id="PTHR28398">
    <property type="entry name" value="SYNAPTONEMAL COMPLEX CENTRAL ELEMENT PROTEIN 2"/>
    <property type="match status" value="1"/>
</dbReference>
<sequence>MRKDQVARKSCYSLSPVVKAAAPNQEFQLTEVLEQAGKHTPDHKSFFTDFERNDLSSNPSRKESANTLHHNSDTGGRGLDSKSSSYFTSLDSTIGDLEQRTQQLIDKINENRKQDHLFMNNCRESLLMKVSSLAEKLEERVFHVYDHNSKIIQDKLQELSDIMERIRQIETELKQVCLTVEMLYKDLWGQSEQ</sequence>
<dbReference type="Proteomes" id="UP001142489">
    <property type="component" value="Unassembled WGS sequence"/>
</dbReference>
<comment type="caution">
    <text evidence="2">The sequence shown here is derived from an EMBL/GenBank/DDBJ whole genome shotgun (WGS) entry which is preliminary data.</text>
</comment>
<evidence type="ECO:0000256" key="1">
    <source>
        <dbReference type="SAM" id="MobiDB-lite"/>
    </source>
</evidence>
<accession>A0A9Q1AX03</accession>
<protein>
    <recommendedName>
        <fullName evidence="4">Synaptonemal complex central element protein 2</fullName>
    </recommendedName>
</protein>
<dbReference type="OrthoDB" id="6142414at2759"/>
<proteinExistence type="predicted"/>
<reference evidence="2" key="1">
    <citation type="journal article" date="2023" name="DNA Res.">
        <title>Chromosome-level genome assembly of Phrynocephalus forsythii using third-generation DNA sequencing and Hi-C analysis.</title>
        <authorList>
            <person name="Qi Y."/>
            <person name="Zhao W."/>
            <person name="Zhao Y."/>
            <person name="Niu C."/>
            <person name="Cao S."/>
            <person name="Zhang Y."/>
        </authorList>
    </citation>
    <scope>NUCLEOTIDE SEQUENCE</scope>
    <source>
        <tissue evidence="2">Muscle</tissue>
    </source>
</reference>
<dbReference type="GO" id="GO:0007130">
    <property type="term" value="P:synaptonemal complex assembly"/>
    <property type="evidence" value="ECO:0007669"/>
    <property type="project" value="InterPro"/>
</dbReference>
<gene>
    <name evidence="2" type="ORF">JRQ81_002946</name>
</gene>
<organism evidence="2 3">
    <name type="scientific">Phrynocephalus forsythii</name>
    <dbReference type="NCBI Taxonomy" id="171643"/>
    <lineage>
        <taxon>Eukaryota</taxon>
        <taxon>Metazoa</taxon>
        <taxon>Chordata</taxon>
        <taxon>Craniata</taxon>
        <taxon>Vertebrata</taxon>
        <taxon>Euteleostomi</taxon>
        <taxon>Lepidosauria</taxon>
        <taxon>Squamata</taxon>
        <taxon>Bifurcata</taxon>
        <taxon>Unidentata</taxon>
        <taxon>Episquamata</taxon>
        <taxon>Toxicofera</taxon>
        <taxon>Iguania</taxon>
        <taxon>Acrodonta</taxon>
        <taxon>Agamidae</taxon>
        <taxon>Agaminae</taxon>
        <taxon>Phrynocephalus</taxon>
    </lineage>
</organism>
<dbReference type="GO" id="GO:0000801">
    <property type="term" value="C:central element"/>
    <property type="evidence" value="ECO:0007669"/>
    <property type="project" value="InterPro"/>
</dbReference>
<evidence type="ECO:0000313" key="3">
    <source>
        <dbReference type="Proteomes" id="UP001142489"/>
    </source>
</evidence>
<evidence type="ECO:0008006" key="4">
    <source>
        <dbReference type="Google" id="ProtNLM"/>
    </source>
</evidence>
<evidence type="ECO:0000313" key="2">
    <source>
        <dbReference type="EMBL" id="KAJ7316784.1"/>
    </source>
</evidence>
<name>A0A9Q1AX03_9SAUR</name>
<feature type="compositionally biased region" description="Basic and acidic residues" evidence="1">
    <location>
        <begin position="38"/>
        <end position="64"/>
    </location>
</feature>
<dbReference type="InterPro" id="IPR034609">
    <property type="entry name" value="Syce2"/>
</dbReference>
<dbReference type="EMBL" id="JAPFRF010000011">
    <property type="protein sequence ID" value="KAJ7316784.1"/>
    <property type="molecule type" value="Genomic_DNA"/>
</dbReference>